<dbReference type="EMBL" id="CP017564">
    <property type="protein sequence ID" value="APA90283.2"/>
    <property type="molecule type" value="Genomic_DNA"/>
</dbReference>
<proteinExistence type="predicted"/>
<sequence>MNMNMPKKVGAVMMAAGAVGFACISEVATAHYEALPAPDPTAILALKGVCLVTFLAGISGLAFGISSSNG</sequence>
<geneLocation type="plasmid" evidence="1 2">
    <name>pl3WSM5005</name>
</geneLocation>
<dbReference type="Proteomes" id="UP000179860">
    <property type="component" value="Plasmid pl3WSM5005"/>
</dbReference>
<protein>
    <submittedName>
        <fullName evidence="1">Uncharacterized protein</fullName>
    </submittedName>
</protein>
<keyword evidence="2" id="KW-1185">Reference proteome</keyword>
<keyword evidence="1" id="KW-0614">Plasmid</keyword>
<organism evidence="1 2">
    <name type="scientific">Paraburkholderia sprentiae WSM5005</name>
    <dbReference type="NCBI Taxonomy" id="754502"/>
    <lineage>
        <taxon>Bacteria</taxon>
        <taxon>Pseudomonadati</taxon>
        <taxon>Pseudomonadota</taxon>
        <taxon>Betaproteobacteria</taxon>
        <taxon>Burkholderiales</taxon>
        <taxon>Burkholderiaceae</taxon>
        <taxon>Paraburkholderia</taxon>
    </lineage>
</organism>
<evidence type="ECO:0000313" key="2">
    <source>
        <dbReference type="Proteomes" id="UP000179860"/>
    </source>
</evidence>
<gene>
    <name evidence="1" type="ORF">BJG93_34795</name>
</gene>
<name>A0ACA8AX59_9BURK</name>
<reference evidence="1" key="2">
    <citation type="submission" date="2021-06" db="EMBL/GenBank/DDBJ databases">
        <authorList>
            <person name="Rogers T.H."/>
            <person name="Ramsay J.P."/>
            <person name="Wang P."/>
            <person name="Terpolilli J."/>
        </authorList>
    </citation>
    <scope>NUCLEOTIDE SEQUENCE</scope>
    <source>
        <strain evidence="1">WSM5005</strain>
        <plasmid evidence="1">pl3WSM5005</plasmid>
    </source>
</reference>
<accession>A0ACA8AX59</accession>
<reference evidence="1" key="1">
    <citation type="submission" date="2016-09" db="EMBL/GenBank/DDBJ databases">
        <title>The Complete Genome of Burkholderia sprentiae wsm5005.</title>
        <authorList>
            <person name="De Meyer S."/>
            <person name="Wang P."/>
            <person name="Terpolilli J."/>
        </authorList>
    </citation>
    <scope>NUCLEOTIDE SEQUENCE</scope>
    <source>
        <strain evidence="1">WSM5005</strain>
        <plasmid evidence="1">pl3WSM5005</plasmid>
    </source>
</reference>
<evidence type="ECO:0000313" key="1">
    <source>
        <dbReference type="EMBL" id="APA90283.2"/>
    </source>
</evidence>